<evidence type="ECO:0000256" key="14">
    <source>
        <dbReference type="SAM" id="Phobius"/>
    </source>
</evidence>
<dbReference type="PROSITE" id="PS50262">
    <property type="entry name" value="G_PROTEIN_RECEP_F1_2"/>
    <property type="match status" value="1"/>
</dbReference>
<evidence type="ECO:0000313" key="17">
    <source>
        <dbReference type="WBParaSite" id="PSAMB.scaffold294size58623.g4482.t1"/>
    </source>
</evidence>
<reference evidence="17" key="1">
    <citation type="submission" date="2022-11" db="UniProtKB">
        <authorList>
            <consortium name="WormBaseParasite"/>
        </authorList>
    </citation>
    <scope>IDENTIFICATION</scope>
</reference>
<dbReference type="InterPro" id="IPR017452">
    <property type="entry name" value="GPCR_Rhodpsn_7TM"/>
</dbReference>
<dbReference type="GO" id="GO:0016020">
    <property type="term" value="C:membrane"/>
    <property type="evidence" value="ECO:0007669"/>
    <property type="project" value="UniProtKB-SubCell"/>
</dbReference>
<evidence type="ECO:0000256" key="2">
    <source>
        <dbReference type="ARBA" id="ARBA00022543"/>
    </source>
</evidence>
<dbReference type="Pfam" id="PF00001">
    <property type="entry name" value="7tm_1"/>
    <property type="match status" value="1"/>
</dbReference>
<dbReference type="GO" id="GO:0007601">
    <property type="term" value="P:visual perception"/>
    <property type="evidence" value="ECO:0007669"/>
    <property type="project" value="UniProtKB-KW"/>
</dbReference>
<evidence type="ECO:0000256" key="11">
    <source>
        <dbReference type="ARBA" id="ARBA00023224"/>
    </source>
</evidence>
<accession>A0A914W1Q9</accession>
<evidence type="ECO:0000256" key="8">
    <source>
        <dbReference type="ARBA" id="ARBA00023040"/>
    </source>
</evidence>
<evidence type="ECO:0000256" key="3">
    <source>
        <dbReference type="ARBA" id="ARBA00022606"/>
    </source>
</evidence>
<evidence type="ECO:0000256" key="9">
    <source>
        <dbReference type="ARBA" id="ARBA00023136"/>
    </source>
</evidence>
<keyword evidence="5" id="KW-0681">Retinal protein</keyword>
<keyword evidence="8 13" id="KW-0297">G-protein coupled receptor</keyword>
<sequence length="316" mass="35017">MFTINLCLSDFISPLLTYHMFVYSSYMGIWQFSYNMCVFYAICQGFCGLMSIASLAAIAFERYARVTMPQSKWAHMSAKRRLAIIAFLWLYCAMVTTPPLYGLGKYVAAGFLNTCCFDYIDRSLSTRIFILGLFALGLGVPMCVIIYCYVGIGLHVSRTNRNRNISRTVPPSSSSEGTAFCVEQATGLIVGGSVVIEQGAKRRQRVLDKELKIARLTLLIISVFVAAWVPYGTVALLGQYGPIGIVTPWMAMLPSVCAKSSTLYNPILYAYKDVRLQRGIRKYVLQHSSAQNEKSVSASATAAQSVREPIVLTTEI</sequence>
<name>A0A914W1Q9_9BILA</name>
<dbReference type="PROSITE" id="PS00237">
    <property type="entry name" value="G_PROTEIN_RECEP_F1_1"/>
    <property type="match status" value="1"/>
</dbReference>
<dbReference type="InterPro" id="IPR027430">
    <property type="entry name" value="Retinal_BS"/>
</dbReference>
<keyword evidence="12" id="KW-0844">Vision</keyword>
<dbReference type="AlphaFoldDB" id="A0A914W1Q9"/>
<keyword evidence="3" id="KW-0716">Sensory transduction</keyword>
<dbReference type="WBParaSite" id="PSAMB.scaffold294size58623.g4482.t1">
    <property type="protein sequence ID" value="PSAMB.scaffold294size58623.g4482.t1"/>
    <property type="gene ID" value="PSAMB.scaffold294size58623.g4482"/>
</dbReference>
<keyword evidence="4 13" id="KW-0812">Transmembrane</keyword>
<proteinExistence type="inferred from homology"/>
<feature type="transmembrane region" description="Helical" evidence="14">
    <location>
        <begin position="38"/>
        <end position="60"/>
    </location>
</feature>
<keyword evidence="16" id="KW-1185">Reference proteome</keyword>
<evidence type="ECO:0000259" key="15">
    <source>
        <dbReference type="PROSITE" id="PS50262"/>
    </source>
</evidence>
<evidence type="ECO:0000313" key="16">
    <source>
        <dbReference type="Proteomes" id="UP000887566"/>
    </source>
</evidence>
<feature type="transmembrane region" description="Helical" evidence="14">
    <location>
        <begin position="12"/>
        <end position="32"/>
    </location>
</feature>
<comment type="subcellular location">
    <subcellularLocation>
        <location evidence="1">Membrane</location>
        <topology evidence="1">Multi-pass membrane protein</topology>
    </subcellularLocation>
</comment>
<dbReference type="GO" id="GO:0004930">
    <property type="term" value="F:G protein-coupled receptor activity"/>
    <property type="evidence" value="ECO:0007669"/>
    <property type="project" value="UniProtKB-KW"/>
</dbReference>
<dbReference type="InterPro" id="IPR000276">
    <property type="entry name" value="GPCR_Rhodpsn"/>
</dbReference>
<dbReference type="InterPro" id="IPR050125">
    <property type="entry name" value="GPCR_opsins"/>
</dbReference>
<feature type="transmembrane region" description="Helical" evidence="14">
    <location>
        <begin position="81"/>
        <end position="101"/>
    </location>
</feature>
<dbReference type="Gene3D" id="1.20.1070.10">
    <property type="entry name" value="Rhodopsin 7-helix transmembrane proteins"/>
    <property type="match status" value="1"/>
</dbReference>
<evidence type="ECO:0000256" key="5">
    <source>
        <dbReference type="ARBA" id="ARBA00022925"/>
    </source>
</evidence>
<keyword evidence="7" id="KW-0157">Chromophore</keyword>
<organism evidence="16 17">
    <name type="scientific">Plectus sambesii</name>
    <dbReference type="NCBI Taxonomy" id="2011161"/>
    <lineage>
        <taxon>Eukaryota</taxon>
        <taxon>Metazoa</taxon>
        <taxon>Ecdysozoa</taxon>
        <taxon>Nematoda</taxon>
        <taxon>Chromadorea</taxon>
        <taxon>Plectida</taxon>
        <taxon>Plectina</taxon>
        <taxon>Plectoidea</taxon>
        <taxon>Plectidae</taxon>
        <taxon>Plectus</taxon>
    </lineage>
</organism>
<evidence type="ECO:0000256" key="10">
    <source>
        <dbReference type="ARBA" id="ARBA00023170"/>
    </source>
</evidence>
<keyword evidence="6 14" id="KW-1133">Transmembrane helix</keyword>
<keyword evidence="11 13" id="KW-0807">Transducer</keyword>
<dbReference type="Proteomes" id="UP000887566">
    <property type="component" value="Unplaced"/>
</dbReference>
<keyword evidence="2" id="KW-0600">Photoreceptor protein</keyword>
<dbReference type="PROSITE" id="PS00238">
    <property type="entry name" value="OPSIN"/>
    <property type="match status" value="1"/>
</dbReference>
<dbReference type="PANTHER" id="PTHR24240">
    <property type="entry name" value="OPSIN"/>
    <property type="match status" value="1"/>
</dbReference>
<dbReference type="GO" id="GO:0009881">
    <property type="term" value="F:photoreceptor activity"/>
    <property type="evidence" value="ECO:0007669"/>
    <property type="project" value="UniProtKB-KW"/>
</dbReference>
<comment type="similarity">
    <text evidence="13">Belongs to the G-protein coupled receptor 1 family.</text>
</comment>
<evidence type="ECO:0000256" key="12">
    <source>
        <dbReference type="ARBA" id="ARBA00023305"/>
    </source>
</evidence>
<evidence type="ECO:0000256" key="1">
    <source>
        <dbReference type="ARBA" id="ARBA00004141"/>
    </source>
</evidence>
<keyword evidence="10 13" id="KW-0675">Receptor</keyword>
<evidence type="ECO:0000256" key="4">
    <source>
        <dbReference type="ARBA" id="ARBA00022692"/>
    </source>
</evidence>
<feature type="domain" description="G-protein coupled receptors family 1 profile" evidence="15">
    <location>
        <begin position="1"/>
        <end position="269"/>
    </location>
</feature>
<keyword evidence="9 14" id="KW-0472">Membrane</keyword>
<evidence type="ECO:0000256" key="7">
    <source>
        <dbReference type="ARBA" id="ARBA00022991"/>
    </source>
</evidence>
<feature type="transmembrane region" description="Helical" evidence="14">
    <location>
        <begin position="128"/>
        <end position="154"/>
    </location>
</feature>
<protein>
    <submittedName>
        <fullName evidence="17">G-protein coupled receptors family 1 profile domain-containing protein</fullName>
    </submittedName>
</protein>
<dbReference type="SUPFAM" id="SSF81321">
    <property type="entry name" value="Family A G protein-coupled receptor-like"/>
    <property type="match status" value="1"/>
</dbReference>
<dbReference type="PRINTS" id="PR00237">
    <property type="entry name" value="GPCRRHODOPSN"/>
</dbReference>
<evidence type="ECO:0000256" key="6">
    <source>
        <dbReference type="ARBA" id="ARBA00022989"/>
    </source>
</evidence>
<feature type="transmembrane region" description="Helical" evidence="14">
    <location>
        <begin position="251"/>
        <end position="271"/>
    </location>
</feature>
<evidence type="ECO:0000256" key="13">
    <source>
        <dbReference type="RuleBase" id="RU000688"/>
    </source>
</evidence>
<dbReference type="GO" id="GO:0007602">
    <property type="term" value="P:phototransduction"/>
    <property type="evidence" value="ECO:0007669"/>
    <property type="project" value="UniProtKB-KW"/>
</dbReference>
<feature type="transmembrane region" description="Helical" evidence="14">
    <location>
        <begin position="213"/>
        <end position="231"/>
    </location>
</feature>